<evidence type="ECO:0000313" key="2">
    <source>
        <dbReference type="EMBL" id="KYD31149.1"/>
    </source>
</evidence>
<sequence>MCSTLERKGTIRRPNDQKDRLFLLSIFIYNIIMNFLKYKLGGDGRMNAPLVLTHFLDRAVALYGDKPAMICSGRTVTYR</sequence>
<feature type="transmembrane region" description="Helical" evidence="1">
    <location>
        <begin position="21"/>
        <end position="40"/>
    </location>
</feature>
<dbReference type="EC" id="6.2.1.3" evidence="2"/>
<comment type="caution">
    <text evidence="2">The sequence shown here is derived from an EMBL/GenBank/DDBJ whole genome shotgun (WGS) entry which is preliminary data.</text>
</comment>
<dbReference type="EMBL" id="LQYY01000152">
    <property type="protein sequence ID" value="KYD31149.1"/>
    <property type="molecule type" value="Genomic_DNA"/>
</dbReference>
<dbReference type="GO" id="GO:0004467">
    <property type="term" value="F:long-chain fatty acid-CoA ligase activity"/>
    <property type="evidence" value="ECO:0007669"/>
    <property type="project" value="UniProtKB-EC"/>
</dbReference>
<gene>
    <name evidence="2" type="ORF">B4114_0612</name>
</gene>
<name>A0A150N347_GEOSE</name>
<dbReference type="Proteomes" id="UP000075517">
    <property type="component" value="Unassembled WGS sequence"/>
</dbReference>
<reference evidence="2 3" key="1">
    <citation type="submission" date="2016-01" db="EMBL/GenBank/DDBJ databases">
        <title>Draft Genome Sequences of Seven Thermophilic Sporeformers Isolated from Foods.</title>
        <authorList>
            <person name="Berendsen E.M."/>
            <person name="Wells-Bennik M.H."/>
            <person name="Krawcyk A.O."/>
            <person name="De Jong A."/>
            <person name="Holsappel S."/>
            <person name="Eijlander R.T."/>
            <person name="Kuipers O.P."/>
        </authorList>
    </citation>
    <scope>NUCLEOTIDE SEQUENCE [LARGE SCALE GENOMIC DNA]</scope>
    <source>
        <strain evidence="2 3">B4114</strain>
    </source>
</reference>
<proteinExistence type="predicted"/>
<keyword evidence="1" id="KW-1133">Transmembrane helix</keyword>
<keyword evidence="2" id="KW-0436">Ligase</keyword>
<evidence type="ECO:0000256" key="1">
    <source>
        <dbReference type="SAM" id="Phobius"/>
    </source>
</evidence>
<accession>A0A150N347</accession>
<dbReference type="AlphaFoldDB" id="A0A150N347"/>
<dbReference type="PATRIC" id="fig|1422.17.peg.2222"/>
<keyword evidence="1" id="KW-0812">Transmembrane</keyword>
<organism evidence="2 3">
    <name type="scientific">Geobacillus stearothermophilus</name>
    <name type="common">Bacillus stearothermophilus</name>
    <dbReference type="NCBI Taxonomy" id="1422"/>
    <lineage>
        <taxon>Bacteria</taxon>
        <taxon>Bacillati</taxon>
        <taxon>Bacillota</taxon>
        <taxon>Bacilli</taxon>
        <taxon>Bacillales</taxon>
        <taxon>Anoxybacillaceae</taxon>
        <taxon>Geobacillus</taxon>
    </lineage>
</organism>
<keyword evidence="1" id="KW-0472">Membrane</keyword>
<evidence type="ECO:0000313" key="3">
    <source>
        <dbReference type="Proteomes" id="UP000075517"/>
    </source>
</evidence>
<protein>
    <submittedName>
        <fullName evidence="2">Long-chain-fatty-acid--CoA ligase</fullName>
        <ecNumber evidence="2">6.2.1.3</ecNumber>
    </submittedName>
</protein>